<evidence type="ECO:0000256" key="1">
    <source>
        <dbReference type="SAM" id="MobiDB-lite"/>
    </source>
</evidence>
<keyword evidence="4" id="KW-1185">Reference proteome</keyword>
<dbReference type="EnsemblMetazoa" id="CapteT218890">
    <property type="protein sequence ID" value="CapteP218890"/>
    <property type="gene ID" value="CapteG218890"/>
</dbReference>
<dbReference type="OrthoDB" id="438939at2759"/>
<evidence type="ECO:0000313" key="2">
    <source>
        <dbReference type="EMBL" id="ELU18465.1"/>
    </source>
</evidence>
<dbReference type="InterPro" id="IPR038737">
    <property type="entry name" value="SF3b_su1-like"/>
</dbReference>
<proteinExistence type="predicted"/>
<protein>
    <recommendedName>
        <fullName evidence="5">Splicing factor 3B subunit 1 domain-containing protein</fullName>
    </recommendedName>
</protein>
<feature type="region of interest" description="Disordered" evidence="1">
    <location>
        <begin position="22"/>
        <end position="55"/>
    </location>
</feature>
<dbReference type="PANTHER" id="PTHR12097">
    <property type="entry name" value="SPLICING FACTOR 3B, SUBUNIT 1-RELATED"/>
    <property type="match status" value="1"/>
</dbReference>
<evidence type="ECO:0000313" key="4">
    <source>
        <dbReference type="Proteomes" id="UP000014760"/>
    </source>
</evidence>
<dbReference type="HOGENOM" id="CLU_125697_0_0_1"/>
<sequence length="153" mass="17098">MDAPTTHDEIEAQVKALQESRAALRKEKGEEEENEDADERIGLGQSGNFDTDIYEGNKGKFDGYVTSIAASDEPDEDDEFPAAGLGTKNKYSAPLNILNDLSREEKDFDPLADHRVPRIADREDEYRAKRRHMVLSPGARHDPFDAALCSTRC</sequence>
<organism evidence="2">
    <name type="scientific">Capitella teleta</name>
    <name type="common">Polychaete worm</name>
    <dbReference type="NCBI Taxonomy" id="283909"/>
    <lineage>
        <taxon>Eukaryota</taxon>
        <taxon>Metazoa</taxon>
        <taxon>Spiralia</taxon>
        <taxon>Lophotrochozoa</taxon>
        <taxon>Annelida</taxon>
        <taxon>Polychaeta</taxon>
        <taxon>Sedentaria</taxon>
        <taxon>Scolecida</taxon>
        <taxon>Capitellidae</taxon>
        <taxon>Capitella</taxon>
    </lineage>
</organism>
<dbReference type="GO" id="GO:0003729">
    <property type="term" value="F:mRNA binding"/>
    <property type="evidence" value="ECO:0007669"/>
    <property type="project" value="InterPro"/>
</dbReference>
<dbReference type="STRING" id="283909.R7VM98"/>
<dbReference type="EMBL" id="KB291896">
    <property type="protein sequence ID" value="ELU18465.1"/>
    <property type="molecule type" value="Genomic_DNA"/>
</dbReference>
<gene>
    <name evidence="2" type="ORF">CAPTEDRAFT_218890</name>
</gene>
<reference evidence="2 4" key="2">
    <citation type="journal article" date="2013" name="Nature">
        <title>Insights into bilaterian evolution from three spiralian genomes.</title>
        <authorList>
            <person name="Simakov O."/>
            <person name="Marletaz F."/>
            <person name="Cho S.J."/>
            <person name="Edsinger-Gonzales E."/>
            <person name="Havlak P."/>
            <person name="Hellsten U."/>
            <person name="Kuo D.H."/>
            <person name="Larsson T."/>
            <person name="Lv J."/>
            <person name="Arendt D."/>
            <person name="Savage R."/>
            <person name="Osoegawa K."/>
            <person name="de Jong P."/>
            <person name="Grimwood J."/>
            <person name="Chapman J.A."/>
            <person name="Shapiro H."/>
            <person name="Aerts A."/>
            <person name="Otillar R.P."/>
            <person name="Terry A.Y."/>
            <person name="Boore J.L."/>
            <person name="Grigoriev I.V."/>
            <person name="Lindberg D.R."/>
            <person name="Seaver E.C."/>
            <person name="Weisblat D.A."/>
            <person name="Putnam N.H."/>
            <person name="Rokhsar D.S."/>
        </authorList>
    </citation>
    <scope>NUCLEOTIDE SEQUENCE</scope>
    <source>
        <strain evidence="2 4">I ESC-2004</strain>
    </source>
</reference>
<reference evidence="4" key="1">
    <citation type="submission" date="2012-12" db="EMBL/GenBank/DDBJ databases">
        <authorList>
            <person name="Hellsten U."/>
            <person name="Grimwood J."/>
            <person name="Chapman J.A."/>
            <person name="Shapiro H."/>
            <person name="Aerts A."/>
            <person name="Otillar R.P."/>
            <person name="Terry A.Y."/>
            <person name="Boore J.L."/>
            <person name="Simakov O."/>
            <person name="Marletaz F."/>
            <person name="Cho S.-J."/>
            <person name="Edsinger-Gonzales E."/>
            <person name="Havlak P."/>
            <person name="Kuo D.-H."/>
            <person name="Larsson T."/>
            <person name="Lv J."/>
            <person name="Arendt D."/>
            <person name="Savage R."/>
            <person name="Osoegawa K."/>
            <person name="de Jong P."/>
            <person name="Lindberg D.R."/>
            <person name="Seaver E.C."/>
            <person name="Weisblat D.A."/>
            <person name="Putnam N.H."/>
            <person name="Grigoriev I.V."/>
            <person name="Rokhsar D.S."/>
        </authorList>
    </citation>
    <scope>NUCLEOTIDE SEQUENCE</scope>
    <source>
        <strain evidence="4">I ESC-2004</strain>
    </source>
</reference>
<dbReference type="Proteomes" id="UP000014760">
    <property type="component" value="Unassembled WGS sequence"/>
</dbReference>
<evidence type="ECO:0008006" key="5">
    <source>
        <dbReference type="Google" id="ProtNLM"/>
    </source>
</evidence>
<dbReference type="EMBL" id="AMQN01034836">
    <property type="status" value="NOT_ANNOTATED_CDS"/>
    <property type="molecule type" value="Genomic_DNA"/>
</dbReference>
<name>R7VM98_CAPTE</name>
<dbReference type="GO" id="GO:0000245">
    <property type="term" value="P:spliceosomal complex assembly"/>
    <property type="evidence" value="ECO:0007669"/>
    <property type="project" value="InterPro"/>
</dbReference>
<reference evidence="3" key="3">
    <citation type="submission" date="2015-06" db="UniProtKB">
        <authorList>
            <consortium name="EnsemblMetazoa"/>
        </authorList>
    </citation>
    <scope>IDENTIFICATION</scope>
</reference>
<evidence type="ECO:0000313" key="3">
    <source>
        <dbReference type="EnsemblMetazoa" id="CapteP218890"/>
    </source>
</evidence>
<accession>R7VM98</accession>
<dbReference type="OMA" id="KNDASAM"/>
<dbReference type="AlphaFoldDB" id="R7VM98"/>